<dbReference type="InterPro" id="IPR041558">
    <property type="entry name" value="MucBP_2"/>
</dbReference>
<dbReference type="NCBIfam" id="TIGR01167">
    <property type="entry name" value="LPXTG_anchor"/>
    <property type="match status" value="1"/>
</dbReference>
<feature type="compositionally biased region" description="Low complexity" evidence="6">
    <location>
        <begin position="572"/>
        <end position="588"/>
    </location>
</feature>
<feature type="region of interest" description="Disordered" evidence="6">
    <location>
        <begin position="1560"/>
        <end position="1633"/>
    </location>
</feature>
<feature type="domain" description="Gram-positive cocci surface proteins LPxTG" evidence="7">
    <location>
        <begin position="1626"/>
        <end position="1661"/>
    </location>
</feature>
<dbReference type="InterPro" id="IPR011252">
    <property type="entry name" value="Fibrogen-bd_dom1"/>
</dbReference>
<protein>
    <submittedName>
        <fullName evidence="8">LPXTG-motif cell wall-anchored protein</fullName>
    </submittedName>
</protein>
<feature type="region of interest" description="Disordered" evidence="6">
    <location>
        <begin position="994"/>
        <end position="1035"/>
    </location>
</feature>
<dbReference type="Proteomes" id="UP001519292">
    <property type="component" value="Unassembled WGS sequence"/>
</dbReference>
<feature type="compositionally biased region" description="Basic and acidic residues" evidence="6">
    <location>
        <begin position="869"/>
        <end position="878"/>
    </location>
</feature>
<evidence type="ECO:0000313" key="8">
    <source>
        <dbReference type="EMBL" id="MBP2058176.1"/>
    </source>
</evidence>
<evidence type="ECO:0000313" key="9">
    <source>
        <dbReference type="Proteomes" id="UP001519292"/>
    </source>
</evidence>
<dbReference type="EMBL" id="JAGGLU010000006">
    <property type="protein sequence ID" value="MBP2058176.1"/>
    <property type="molecule type" value="Genomic_DNA"/>
</dbReference>
<feature type="region of interest" description="Disordered" evidence="6">
    <location>
        <begin position="1120"/>
        <end position="1155"/>
    </location>
</feature>
<feature type="region of interest" description="Disordered" evidence="6">
    <location>
        <begin position="1435"/>
        <end position="1456"/>
    </location>
</feature>
<feature type="compositionally biased region" description="Low complexity" evidence="6">
    <location>
        <begin position="1561"/>
        <end position="1580"/>
    </location>
</feature>
<feature type="compositionally biased region" description="Polar residues" evidence="6">
    <location>
        <begin position="1338"/>
        <end position="1358"/>
    </location>
</feature>
<dbReference type="Gene3D" id="2.60.40.4300">
    <property type="match status" value="3"/>
</dbReference>
<feature type="compositionally biased region" description="Low complexity" evidence="6">
    <location>
        <begin position="78"/>
        <end position="95"/>
    </location>
</feature>
<organism evidence="8 9">
    <name type="scientific">Lactobacillus colini</name>
    <dbReference type="NCBI Taxonomy" id="1819254"/>
    <lineage>
        <taxon>Bacteria</taxon>
        <taxon>Bacillati</taxon>
        <taxon>Bacillota</taxon>
        <taxon>Bacilli</taxon>
        <taxon>Lactobacillales</taxon>
        <taxon>Lactobacillaceae</taxon>
        <taxon>Lactobacillus</taxon>
    </lineage>
</organism>
<feature type="compositionally biased region" description="Basic and acidic residues" evidence="6">
    <location>
        <begin position="1373"/>
        <end position="1388"/>
    </location>
</feature>
<accession>A0ABS4MER1</accession>
<feature type="region of interest" description="Disordered" evidence="6">
    <location>
        <begin position="52"/>
        <end position="106"/>
    </location>
</feature>
<comment type="caution">
    <text evidence="8">The sequence shown here is derived from an EMBL/GenBank/DDBJ whole genome shotgun (WGS) entry which is preliminary data.</text>
</comment>
<feature type="compositionally biased region" description="Basic and acidic residues" evidence="6">
    <location>
        <begin position="61"/>
        <end position="75"/>
    </location>
</feature>
<feature type="compositionally biased region" description="Basic and acidic residues" evidence="6">
    <location>
        <begin position="590"/>
        <end position="599"/>
    </location>
</feature>
<proteinExistence type="predicted"/>
<evidence type="ECO:0000256" key="2">
    <source>
        <dbReference type="ARBA" id="ARBA00022512"/>
    </source>
</evidence>
<dbReference type="InterPro" id="IPR041495">
    <property type="entry name" value="Mub_B2"/>
</dbReference>
<dbReference type="Pfam" id="PF17965">
    <property type="entry name" value="MucBP_2"/>
    <property type="match status" value="4"/>
</dbReference>
<dbReference type="Pfam" id="PF10425">
    <property type="entry name" value="SdrG_C_C"/>
    <property type="match status" value="1"/>
</dbReference>
<keyword evidence="4" id="KW-0732">Signal</keyword>
<feature type="region of interest" description="Disordered" evidence="6">
    <location>
        <begin position="566"/>
        <end position="599"/>
    </location>
</feature>
<feature type="region of interest" description="Disordered" evidence="6">
    <location>
        <begin position="844"/>
        <end position="878"/>
    </location>
</feature>
<feature type="compositionally biased region" description="Low complexity" evidence="6">
    <location>
        <begin position="851"/>
        <end position="866"/>
    </location>
</feature>
<dbReference type="Gene3D" id="2.60.40.1290">
    <property type="match status" value="1"/>
</dbReference>
<feature type="region of interest" description="Disordered" evidence="6">
    <location>
        <begin position="711"/>
        <end position="756"/>
    </location>
</feature>
<keyword evidence="5" id="KW-0572">Peptidoglycan-anchor</keyword>
<evidence type="ECO:0000256" key="5">
    <source>
        <dbReference type="ARBA" id="ARBA00023088"/>
    </source>
</evidence>
<evidence type="ECO:0000256" key="1">
    <source>
        <dbReference type="ARBA" id="ARBA00004168"/>
    </source>
</evidence>
<feature type="region of interest" description="Disordered" evidence="6">
    <location>
        <begin position="1282"/>
        <end position="1395"/>
    </location>
</feature>
<reference evidence="8 9" key="1">
    <citation type="submission" date="2021-03" db="EMBL/GenBank/DDBJ databases">
        <title>Genomic Encyclopedia of Type Strains, Phase IV (KMG-IV): sequencing the most valuable type-strain genomes for metagenomic binning, comparative biology and taxonomic classification.</title>
        <authorList>
            <person name="Goeker M."/>
        </authorList>
    </citation>
    <scope>NUCLEOTIDE SEQUENCE [LARGE SCALE GENOMIC DNA]</scope>
    <source>
        <strain evidence="8 9">DSM 101872</strain>
    </source>
</reference>
<dbReference type="Gene3D" id="3.10.20.470">
    <property type="match status" value="4"/>
</dbReference>
<feature type="compositionally biased region" description="Polar residues" evidence="6">
    <location>
        <begin position="1587"/>
        <end position="1609"/>
    </location>
</feature>
<evidence type="ECO:0000256" key="4">
    <source>
        <dbReference type="ARBA" id="ARBA00022729"/>
    </source>
</evidence>
<evidence type="ECO:0000259" key="7">
    <source>
        <dbReference type="PROSITE" id="PS50847"/>
    </source>
</evidence>
<keyword evidence="3" id="KW-0964">Secreted</keyword>
<dbReference type="Gene3D" id="2.60.40.1280">
    <property type="match status" value="1"/>
</dbReference>
<dbReference type="SUPFAM" id="SSF49401">
    <property type="entry name" value="Bacterial adhesins"/>
    <property type="match status" value="2"/>
</dbReference>
<dbReference type="InterPro" id="IPR008966">
    <property type="entry name" value="Adhesion_dom_sf"/>
</dbReference>
<gene>
    <name evidence="8" type="ORF">J2Z60_001353</name>
</gene>
<keyword evidence="2" id="KW-0134">Cell wall</keyword>
<evidence type="ECO:0000256" key="3">
    <source>
        <dbReference type="ARBA" id="ARBA00022525"/>
    </source>
</evidence>
<evidence type="ECO:0000256" key="6">
    <source>
        <dbReference type="SAM" id="MobiDB-lite"/>
    </source>
</evidence>
<dbReference type="InterPro" id="IPR041171">
    <property type="entry name" value="SDR_Ig"/>
</dbReference>
<feature type="compositionally biased region" description="Polar residues" evidence="6">
    <location>
        <begin position="1442"/>
        <end position="1452"/>
    </location>
</feature>
<comment type="subcellular location">
    <subcellularLocation>
        <location evidence="1">Secreted</location>
        <location evidence="1">Cell wall</location>
        <topology evidence="1">Peptidoglycan-anchor</topology>
    </subcellularLocation>
</comment>
<dbReference type="InterPro" id="IPR019931">
    <property type="entry name" value="LPXTG_anchor"/>
</dbReference>
<dbReference type="Pfam" id="PF17961">
    <property type="entry name" value="Big_8"/>
    <property type="match status" value="1"/>
</dbReference>
<feature type="compositionally biased region" description="Low complexity" evidence="6">
    <location>
        <begin position="1306"/>
        <end position="1318"/>
    </location>
</feature>
<dbReference type="RefSeq" id="WP_209686915.1">
    <property type="nucleotide sequence ID" value="NZ_JAGGLU010000006.1"/>
</dbReference>
<sequence>MKKGSFVVEDQKQRFGIRKVTGKAASVLLGTTLFGVMLNVGGVTHPLTAHAAEVENSSETSNKDTDKSELEKSIVEKSQPSSSQSQPESTNEESTVTSKEEKDTLDVKHTATLAATNQKQTTDNLQTKLTQAATDNSAGQSIDGKLENVSVGFSNDQGQPMQKNEIVKPENAGFLYGDYSFSLPSEVKSGDRFKISWGDTLTPNGVRDSKALGAPNVTTKDGKNIVATGKFDDDYKGIEFTLTPYVDGKQEINASISFPLYINPEVVKNSSYQDITTTVGNQSATQTIYVDYLPLTGTTERTEYLANGEAFYKYLNPKTGTFTGMVYVNPKNRQIYDESVNIRNLTASEISSRTRDTNAVDSEISFNNSDTQVKVYQLNNGAQLNQSFALNSDDLTDVTDQAGISYDNNELNVTMPSDSDYSPNANTYVIVFNTKFNPDARMAFNSNISGKTSNGLPTYWNFAIVDSDPAAYKLDADGSGIKNGQFIVRYVDIQDEKNPKKIFEDVISGNYNASISYTTQSSIEELQKKGYIFVSDGYTGKAGSVIGDNNNGKTYLVEFKHATVTITPDKPGNPGQPINPNDPDGNGPKWSEDTGKDSLQRTGTQTIHYQGAGDKTPKDNVQTTTFNHTLVIDKVTGKVIEDKGWSPENHTFNEVTTPNIAGYHADQKSAGGAKVTPDDLTKSFTVTYTKNGKIVPVDPNDNPIPGADTPTYETDPNDPTKVVPNEPVPTVPGYTPSVETVTPNDPGKDTPVVYTKNETPATPMKLTVKYIDLDNNNSEIVPDKVVSGNEGSKIDYKTTDTIADLENKGYVLQEDGFTGKSGSTFSSSNNGHTYEVTFHHAKVTITPDEPGNPGQPINPNDPDGNGPKWGEDTGKDSLQRTGTQTIHYQGAGDKTPKDNVQTTTFNHTLVIDKVTGKVIEDKGWSPENHTFNEVTTPNIAGYHADKKVAGNKTVTPENPTTEETVTYTENGKIVPVDPNGKQIPGADTPIYETDPHDPTKVVPNEPVPTVPGYTPSVETVTPNDPGKDTPVVYTKNETPATPMKLTVKYIDLDNNNSEIIPDKVVSGNEGSKIDYKTTDTITALKNKGYVLEEDGYTNKVGNDLNVDNNGKIYLVTFHHGSATSTPQDPSDPGTPINKEDPNGPKWPAGSNEVTKNASQTIRYNGAGEHTPDKHVTTQDGAFTRTITVDKVTGKTTKTENWNPQTHSFNDVNTPVIDGYHADKNIATTVPATPDKPDVATDITYYKNGKIIPVDPNGNPIPGAETPTYETDPHDPTKVVPNEPVPTVPGYTPSVKTVTPNDPGKDTPVVYTRVTPPTTDGKVTRHITYTGIDDKDSKTPTPVDQEVTTHTTSGKTTADGNYPKVDNPVVPGYHTEKPDVPEDAPHTDGTDTNVEVPYKKNGKIVPVDPEGNPIPNAPTPTYETDPHDPTKVVPNEPVPTVPGYTSSVKTVTPNDPGKDTPVVYTKVVTPTNPTPQNQINISVVYVTKDNDGKENVLKTDILTGNEGDWINYSTDSIIKSFEKQGYKLVSDGFTNQAGSSFTNANNGKTYTVVLEAVAIPVTPDQTPSTPDNDTPSTSTNSEVPVANTGKSTARVVSTSTKLVNKSNVRTSKPAAPSVAKGVNRDKLPQTGSQDSDTLAKVGAGLLLAAGLVGLVGYRKRRN</sequence>
<name>A0ABS4MER1_9LACO</name>
<dbReference type="PROSITE" id="PS50847">
    <property type="entry name" value="GRAM_POS_ANCHORING"/>
    <property type="match status" value="1"/>
</dbReference>
<dbReference type="InterPro" id="IPR011266">
    <property type="entry name" value="Adhesin_Fg-bd_dom_2"/>
</dbReference>
<keyword evidence="9" id="KW-1185">Reference proteome</keyword>
<dbReference type="Pfam" id="PF17966">
    <property type="entry name" value="Muc_B2"/>
    <property type="match status" value="3"/>
</dbReference>